<organism evidence="3 4">
    <name type="scientific">Paratissierella segnis</name>
    <dbReference type="NCBI Taxonomy" id="2763679"/>
    <lineage>
        <taxon>Bacteria</taxon>
        <taxon>Bacillati</taxon>
        <taxon>Bacillota</taxon>
        <taxon>Tissierellia</taxon>
        <taxon>Tissierellales</taxon>
        <taxon>Tissierellaceae</taxon>
        <taxon>Paratissierella</taxon>
    </lineage>
</organism>
<dbReference type="RefSeq" id="WP_262428575.1">
    <property type="nucleotide sequence ID" value="NZ_JACRTG010000008.1"/>
</dbReference>
<feature type="compositionally biased region" description="Low complexity" evidence="2">
    <location>
        <begin position="1"/>
        <end position="14"/>
    </location>
</feature>
<reference evidence="3" key="1">
    <citation type="submission" date="2020-08" db="EMBL/GenBank/DDBJ databases">
        <title>Genome public.</title>
        <authorList>
            <person name="Liu C."/>
            <person name="Sun Q."/>
        </authorList>
    </citation>
    <scope>NUCLEOTIDE SEQUENCE</scope>
    <source>
        <strain evidence="3">BX21</strain>
    </source>
</reference>
<keyword evidence="1" id="KW-0175">Coiled coil</keyword>
<name>A0A926EP45_9FIRM</name>
<evidence type="ECO:0000313" key="3">
    <source>
        <dbReference type="EMBL" id="MBC8587103.1"/>
    </source>
</evidence>
<dbReference type="AlphaFoldDB" id="A0A926EP45"/>
<dbReference type="Pfam" id="PF06810">
    <property type="entry name" value="Phage_scaffold"/>
    <property type="match status" value="1"/>
</dbReference>
<evidence type="ECO:0000313" key="4">
    <source>
        <dbReference type="Proteomes" id="UP000601171"/>
    </source>
</evidence>
<comment type="caution">
    <text evidence="3">The sequence shown here is derived from an EMBL/GenBank/DDBJ whole genome shotgun (WGS) entry which is preliminary data.</text>
</comment>
<feature type="region of interest" description="Disordered" evidence="2">
    <location>
        <begin position="1"/>
        <end position="23"/>
    </location>
</feature>
<dbReference type="Proteomes" id="UP000601171">
    <property type="component" value="Unassembled WGS sequence"/>
</dbReference>
<gene>
    <name evidence="3" type="ORF">H8707_02450</name>
</gene>
<feature type="coiled-coil region" evidence="1">
    <location>
        <begin position="32"/>
        <end position="92"/>
    </location>
</feature>
<evidence type="ECO:0000256" key="2">
    <source>
        <dbReference type="SAM" id="MobiDB-lite"/>
    </source>
</evidence>
<keyword evidence="4" id="KW-1185">Reference proteome</keyword>
<evidence type="ECO:0008006" key="5">
    <source>
        <dbReference type="Google" id="ProtNLM"/>
    </source>
</evidence>
<sequence length="178" mass="20509">MSEQNLNNNQNLNDDNNKNEQIENKVFSEDYVKALRGEAKQHRLTAKNYETKLRQILNLKDDEDVTDLDTVINNYQENLTKAQNEVLNKAKELLYKTELQKYDNQYNLKLASKLLDKTKIEVADDGTITGLQEALKELEKEYPEIVKNSQSNGGANPVLDDKKTDKQENLFKKALGLF</sequence>
<evidence type="ECO:0000256" key="1">
    <source>
        <dbReference type="SAM" id="Coils"/>
    </source>
</evidence>
<accession>A0A926EP45</accession>
<protein>
    <recommendedName>
        <fullName evidence="5">DUF4355 domain-containing protein</fullName>
    </recommendedName>
</protein>
<proteinExistence type="predicted"/>
<dbReference type="EMBL" id="JACRTG010000008">
    <property type="protein sequence ID" value="MBC8587103.1"/>
    <property type="molecule type" value="Genomic_DNA"/>
</dbReference>
<dbReference type="InterPro" id="IPR009636">
    <property type="entry name" value="SCAF"/>
</dbReference>